<comment type="caution">
    <text evidence="2">The sequence shown here is derived from an EMBL/GenBank/DDBJ whole genome shotgun (WGS) entry which is preliminary data.</text>
</comment>
<proteinExistence type="predicted"/>
<dbReference type="Proteomes" id="UP001222770">
    <property type="component" value="Unassembled WGS sequence"/>
</dbReference>
<feature type="transmembrane region" description="Helical" evidence="1">
    <location>
        <begin position="19"/>
        <end position="39"/>
    </location>
</feature>
<dbReference type="EMBL" id="JAROCY010000005">
    <property type="protein sequence ID" value="MDF8332961.1"/>
    <property type="molecule type" value="Genomic_DNA"/>
</dbReference>
<reference evidence="2 3" key="1">
    <citation type="submission" date="2023-03" db="EMBL/GenBank/DDBJ databases">
        <title>Novosphingobium cyanobacteriorum sp. nov., isolated from a eutrophic reservoir during the Microcystis bloom period.</title>
        <authorList>
            <person name="Kang M."/>
            <person name="Le V."/>
            <person name="Ko S.-R."/>
            <person name="Lee S.-A."/>
            <person name="Ahn C.-Y."/>
        </authorList>
    </citation>
    <scope>NUCLEOTIDE SEQUENCE [LARGE SCALE GENOMIC DNA]</scope>
    <source>
        <strain evidence="2 3">HBC54</strain>
    </source>
</reference>
<sequence length="244" mass="25884">MATAAAAHPSYSYTTDQQFFLRLSQVIAGLIVFGFAQWALRGFVKPTQVPLLIHVHGVVMLGWLAVLVAQNALAGSGNLALHRHLGWASVALVGAIVVLGISAGRMALQLHRVPPFFSDAFFLALTHVEVTAFAAMFATAVALRRQTQWHRRLMIGATVIVMEPAFGRLLPMELIDPGLGPWLEAALQAVFLLAIARHDRKVMGAVHPATLFSLAALLGVHALIQALAALPAMAAAAQAIATGA</sequence>
<protein>
    <submittedName>
        <fullName evidence="2">Adenylate cyclase</fullName>
    </submittedName>
</protein>
<keyword evidence="1" id="KW-0812">Transmembrane</keyword>
<feature type="transmembrane region" description="Helical" evidence="1">
    <location>
        <begin position="120"/>
        <end position="141"/>
    </location>
</feature>
<evidence type="ECO:0000313" key="2">
    <source>
        <dbReference type="EMBL" id="MDF8332961.1"/>
    </source>
</evidence>
<evidence type="ECO:0000256" key="1">
    <source>
        <dbReference type="SAM" id="Phobius"/>
    </source>
</evidence>
<keyword evidence="3" id="KW-1185">Reference proteome</keyword>
<name>A0ABT6CGA5_9SPHN</name>
<feature type="transmembrane region" description="Helical" evidence="1">
    <location>
        <begin position="51"/>
        <end position="73"/>
    </location>
</feature>
<keyword evidence="1" id="KW-1133">Transmembrane helix</keyword>
<feature type="transmembrane region" description="Helical" evidence="1">
    <location>
        <begin position="85"/>
        <end position="108"/>
    </location>
</feature>
<accession>A0ABT6CGA5</accession>
<dbReference type="RefSeq" id="WP_277276167.1">
    <property type="nucleotide sequence ID" value="NZ_JAROCY010000005.1"/>
</dbReference>
<gene>
    <name evidence="2" type="ORF">POM99_07100</name>
</gene>
<organism evidence="2 3">
    <name type="scientific">Novosphingobium cyanobacteriorum</name>
    <dbReference type="NCBI Taxonomy" id="3024215"/>
    <lineage>
        <taxon>Bacteria</taxon>
        <taxon>Pseudomonadati</taxon>
        <taxon>Pseudomonadota</taxon>
        <taxon>Alphaproteobacteria</taxon>
        <taxon>Sphingomonadales</taxon>
        <taxon>Sphingomonadaceae</taxon>
        <taxon>Novosphingobium</taxon>
    </lineage>
</organism>
<evidence type="ECO:0000313" key="3">
    <source>
        <dbReference type="Proteomes" id="UP001222770"/>
    </source>
</evidence>
<feature type="transmembrane region" description="Helical" evidence="1">
    <location>
        <begin position="211"/>
        <end position="241"/>
    </location>
</feature>
<keyword evidence="1" id="KW-0472">Membrane</keyword>